<dbReference type="Proteomes" id="UP000308768">
    <property type="component" value="Unassembled WGS sequence"/>
</dbReference>
<organism evidence="1 2">
    <name type="scientific">Cryomyces minteri</name>
    <dbReference type="NCBI Taxonomy" id="331657"/>
    <lineage>
        <taxon>Eukaryota</taxon>
        <taxon>Fungi</taxon>
        <taxon>Dikarya</taxon>
        <taxon>Ascomycota</taxon>
        <taxon>Pezizomycotina</taxon>
        <taxon>Dothideomycetes</taxon>
        <taxon>Dothideomycetes incertae sedis</taxon>
        <taxon>Cryomyces</taxon>
    </lineage>
</organism>
<comment type="caution">
    <text evidence="1">The sequence shown here is derived from an EMBL/GenBank/DDBJ whole genome shotgun (WGS) entry which is preliminary data.</text>
</comment>
<dbReference type="OrthoDB" id="3909689at2759"/>
<keyword evidence="2" id="KW-1185">Reference proteome</keyword>
<protein>
    <submittedName>
        <fullName evidence="1">Uncharacterized protein</fullName>
    </submittedName>
</protein>
<gene>
    <name evidence="1" type="ORF">B0A49_13260</name>
</gene>
<sequence>MGLTAVVQGFKLSVAKLDDFLKANGLNPIEGYHPFPDEAADIAKLFKAKGVNCEVKIFVPHVTGFSRSHHLFVCYDWLYVLASRDIGGELQKPVPPTFEDMRQSLQAESSVSRYVVCNDENESSWIPEELIRRNTVNQPL</sequence>
<accession>A0A4U0WK32</accession>
<name>A0A4U0WK32_9PEZI</name>
<reference evidence="1 2" key="1">
    <citation type="submission" date="2017-03" db="EMBL/GenBank/DDBJ databases">
        <title>Genomes of endolithic fungi from Antarctica.</title>
        <authorList>
            <person name="Coleine C."/>
            <person name="Masonjones S."/>
            <person name="Stajich J.E."/>
        </authorList>
    </citation>
    <scope>NUCLEOTIDE SEQUENCE [LARGE SCALE GENOMIC DNA]</scope>
    <source>
        <strain evidence="1 2">CCFEE 5187</strain>
    </source>
</reference>
<dbReference type="AlphaFoldDB" id="A0A4U0WK32"/>
<evidence type="ECO:0000313" key="1">
    <source>
        <dbReference type="EMBL" id="TKA62743.1"/>
    </source>
</evidence>
<dbReference type="STRING" id="331657.A0A4U0WK32"/>
<dbReference type="EMBL" id="NAJN01001511">
    <property type="protein sequence ID" value="TKA62743.1"/>
    <property type="molecule type" value="Genomic_DNA"/>
</dbReference>
<evidence type="ECO:0000313" key="2">
    <source>
        <dbReference type="Proteomes" id="UP000308768"/>
    </source>
</evidence>
<proteinExistence type="predicted"/>